<evidence type="ECO:0000313" key="2">
    <source>
        <dbReference type="EMBL" id="TVT20783.1"/>
    </source>
</evidence>
<dbReference type="Pfam" id="PF19493">
    <property type="entry name" value="Trypco1"/>
    <property type="match status" value="1"/>
</dbReference>
<dbReference type="Proteomes" id="UP000320011">
    <property type="component" value="Unassembled WGS sequence"/>
</dbReference>
<proteinExistence type="predicted"/>
<evidence type="ECO:0000259" key="1">
    <source>
        <dbReference type="Pfam" id="PF19493"/>
    </source>
</evidence>
<feature type="domain" description="Trypsin-co-occurring" evidence="1">
    <location>
        <begin position="7"/>
        <end position="58"/>
    </location>
</feature>
<dbReference type="InterPro" id="IPR045794">
    <property type="entry name" value="Trypco1"/>
</dbReference>
<dbReference type="AlphaFoldDB" id="A0A558A951"/>
<sequence>MTQLTRFRLEDGSSVVVEVAEEEGFTRAGRTDRVVDAVGESFEQALQKVQHAASAALDLPALVSHPPALVSHLPALVSHVRQPESHVRPVRRHLSPR</sequence>
<gene>
    <name evidence="2" type="ORF">FNH05_34295</name>
</gene>
<dbReference type="EMBL" id="VJWX01000618">
    <property type="protein sequence ID" value="TVT20783.1"/>
    <property type="molecule type" value="Genomic_DNA"/>
</dbReference>
<protein>
    <recommendedName>
        <fullName evidence="1">Trypsin-co-occurring domain-containing protein</fullName>
    </recommendedName>
</protein>
<name>A0A558A951_9PSEU</name>
<organism evidence="2 3">
    <name type="scientific">Amycolatopsis rhizosphaerae</name>
    <dbReference type="NCBI Taxonomy" id="2053003"/>
    <lineage>
        <taxon>Bacteria</taxon>
        <taxon>Bacillati</taxon>
        <taxon>Actinomycetota</taxon>
        <taxon>Actinomycetes</taxon>
        <taxon>Pseudonocardiales</taxon>
        <taxon>Pseudonocardiaceae</taxon>
        <taxon>Amycolatopsis</taxon>
    </lineage>
</organism>
<evidence type="ECO:0000313" key="3">
    <source>
        <dbReference type="Proteomes" id="UP000320011"/>
    </source>
</evidence>
<keyword evidence="3" id="KW-1185">Reference proteome</keyword>
<dbReference type="RefSeq" id="WP_144593007.1">
    <property type="nucleotide sequence ID" value="NZ_VJWX01000618.1"/>
</dbReference>
<reference evidence="2 3" key="1">
    <citation type="submission" date="2019-07" db="EMBL/GenBank/DDBJ databases">
        <authorList>
            <person name="Duangmal K."/>
            <person name="Teo W.F.A."/>
        </authorList>
    </citation>
    <scope>NUCLEOTIDE SEQUENCE [LARGE SCALE GENOMIC DNA]</scope>
    <source>
        <strain evidence="2 3">TBRC 6029</strain>
    </source>
</reference>
<accession>A0A558A951</accession>
<dbReference type="OrthoDB" id="574243at2"/>
<reference evidence="2 3" key="2">
    <citation type="submission" date="2019-08" db="EMBL/GenBank/DDBJ databases">
        <title>Amycolatopsis acidicola sp. nov., isolated from peat swamp forest soil.</title>
        <authorList>
            <person name="Srisuk N."/>
        </authorList>
    </citation>
    <scope>NUCLEOTIDE SEQUENCE [LARGE SCALE GENOMIC DNA]</scope>
    <source>
        <strain evidence="2 3">TBRC 6029</strain>
    </source>
</reference>
<comment type="caution">
    <text evidence="2">The sequence shown here is derived from an EMBL/GenBank/DDBJ whole genome shotgun (WGS) entry which is preliminary data.</text>
</comment>